<protein>
    <submittedName>
        <fullName evidence="1">Uncharacterized protein</fullName>
    </submittedName>
</protein>
<keyword evidence="2" id="KW-1185">Reference proteome</keyword>
<name>A0ABV3DDE1_9ACTN</name>
<comment type="caution">
    <text evidence="1">The sequence shown here is derived from an EMBL/GenBank/DDBJ whole genome shotgun (WGS) entry which is preliminary data.</text>
</comment>
<evidence type="ECO:0000313" key="1">
    <source>
        <dbReference type="EMBL" id="MEU8133765.1"/>
    </source>
</evidence>
<evidence type="ECO:0000313" key="2">
    <source>
        <dbReference type="Proteomes" id="UP001551482"/>
    </source>
</evidence>
<reference evidence="1 2" key="1">
    <citation type="submission" date="2024-06" db="EMBL/GenBank/DDBJ databases">
        <title>The Natural Products Discovery Center: Release of the First 8490 Sequenced Strains for Exploring Actinobacteria Biosynthetic Diversity.</title>
        <authorList>
            <person name="Kalkreuter E."/>
            <person name="Kautsar S.A."/>
            <person name="Yang D."/>
            <person name="Bader C.D."/>
            <person name="Teijaro C.N."/>
            <person name="Fluegel L."/>
            <person name="Davis C.M."/>
            <person name="Simpson J.R."/>
            <person name="Lauterbach L."/>
            <person name="Steele A.D."/>
            <person name="Gui C."/>
            <person name="Meng S."/>
            <person name="Li G."/>
            <person name="Viehrig K."/>
            <person name="Ye F."/>
            <person name="Su P."/>
            <person name="Kiefer A.F."/>
            <person name="Nichols A."/>
            <person name="Cepeda A.J."/>
            <person name="Yan W."/>
            <person name="Fan B."/>
            <person name="Jiang Y."/>
            <person name="Adhikari A."/>
            <person name="Zheng C.-J."/>
            <person name="Schuster L."/>
            <person name="Cowan T.M."/>
            <person name="Smanski M.J."/>
            <person name="Chevrette M.G."/>
            <person name="De Carvalho L.P.S."/>
            <person name="Shen B."/>
        </authorList>
    </citation>
    <scope>NUCLEOTIDE SEQUENCE [LARGE SCALE GENOMIC DNA]</scope>
    <source>
        <strain evidence="1 2">NPDC048946</strain>
    </source>
</reference>
<dbReference type="RefSeq" id="WP_358351803.1">
    <property type="nucleotide sequence ID" value="NZ_JBEZFP010000018.1"/>
</dbReference>
<gene>
    <name evidence="1" type="ORF">AB0C36_09675</name>
</gene>
<sequence>MRCVACRKTIEAREDRLEELKRSACGFCCASVEGDPEERITVIRVWGGRVQTYDRYRFHGRSRDRLHSVWTNMRERCSNPRSPKFARYGGRGITVTPDWENFLAFAQWAESSGYAESMTIDRINNDLGYSPENCRWVTDLENLLNRGRYLSASLQEALNARATMDGVDTYTVIRRALEIHREAQREGGGACAR</sequence>
<dbReference type="Proteomes" id="UP001551482">
    <property type="component" value="Unassembled WGS sequence"/>
</dbReference>
<organism evidence="1 2">
    <name type="scientific">Streptodolium elevatio</name>
    <dbReference type="NCBI Taxonomy" id="3157996"/>
    <lineage>
        <taxon>Bacteria</taxon>
        <taxon>Bacillati</taxon>
        <taxon>Actinomycetota</taxon>
        <taxon>Actinomycetes</taxon>
        <taxon>Kitasatosporales</taxon>
        <taxon>Streptomycetaceae</taxon>
        <taxon>Streptodolium</taxon>
    </lineage>
</organism>
<proteinExistence type="predicted"/>
<accession>A0ABV3DDE1</accession>
<dbReference type="EMBL" id="JBEZFP010000018">
    <property type="protein sequence ID" value="MEU8133765.1"/>
    <property type="molecule type" value="Genomic_DNA"/>
</dbReference>